<feature type="compositionally biased region" description="Acidic residues" evidence="1">
    <location>
        <begin position="24"/>
        <end position="35"/>
    </location>
</feature>
<dbReference type="EMBL" id="LGRX02023329">
    <property type="protein sequence ID" value="KAK3254645.1"/>
    <property type="molecule type" value="Genomic_DNA"/>
</dbReference>
<dbReference type="AlphaFoldDB" id="A0AAE0CI95"/>
<evidence type="ECO:0000313" key="3">
    <source>
        <dbReference type="Proteomes" id="UP001190700"/>
    </source>
</evidence>
<dbReference type="Proteomes" id="UP001190700">
    <property type="component" value="Unassembled WGS sequence"/>
</dbReference>
<reference evidence="2 3" key="1">
    <citation type="journal article" date="2015" name="Genome Biol. Evol.">
        <title>Comparative Genomics of a Bacterivorous Green Alga Reveals Evolutionary Causalities and Consequences of Phago-Mixotrophic Mode of Nutrition.</title>
        <authorList>
            <person name="Burns J.A."/>
            <person name="Paasch A."/>
            <person name="Narechania A."/>
            <person name="Kim E."/>
        </authorList>
    </citation>
    <scope>NUCLEOTIDE SEQUENCE [LARGE SCALE GENOMIC DNA]</scope>
    <source>
        <strain evidence="2 3">PLY_AMNH</strain>
    </source>
</reference>
<evidence type="ECO:0000313" key="2">
    <source>
        <dbReference type="EMBL" id="KAK3254645.1"/>
    </source>
</evidence>
<sequence>MHRPRLTECHPAQRVTVDKSANPDADENNISDEDTGFATNRWGKRAEKPFLPGNFELDVCQVHVPQPSECNSQYHSVGEASSITTEQPWSEWARTAPARLENEGGCPDSLGLAPMSEGVKHGARAQTARSQPYSSDCGRLFLGRAYPAACILIPSLQLRATQHDPREGTMNDLLFPHPPKSPRLPTRGTEDGTEEQSCPFRGGAAVIHVAAAPSAVARL</sequence>
<protein>
    <submittedName>
        <fullName evidence="2">Uncharacterized protein</fullName>
    </submittedName>
</protein>
<evidence type="ECO:0000256" key="1">
    <source>
        <dbReference type="SAM" id="MobiDB-lite"/>
    </source>
</evidence>
<proteinExistence type="predicted"/>
<keyword evidence="3" id="KW-1185">Reference proteome</keyword>
<gene>
    <name evidence="2" type="ORF">CYMTET_36147</name>
</gene>
<comment type="caution">
    <text evidence="2">The sequence shown here is derived from an EMBL/GenBank/DDBJ whole genome shotgun (WGS) entry which is preliminary data.</text>
</comment>
<accession>A0AAE0CI95</accession>
<feature type="region of interest" description="Disordered" evidence="1">
    <location>
        <begin position="1"/>
        <end position="37"/>
    </location>
</feature>
<organism evidence="2 3">
    <name type="scientific">Cymbomonas tetramitiformis</name>
    <dbReference type="NCBI Taxonomy" id="36881"/>
    <lineage>
        <taxon>Eukaryota</taxon>
        <taxon>Viridiplantae</taxon>
        <taxon>Chlorophyta</taxon>
        <taxon>Pyramimonadophyceae</taxon>
        <taxon>Pyramimonadales</taxon>
        <taxon>Pyramimonadaceae</taxon>
        <taxon>Cymbomonas</taxon>
    </lineage>
</organism>
<name>A0AAE0CI95_9CHLO</name>
<feature type="region of interest" description="Disordered" evidence="1">
    <location>
        <begin position="166"/>
        <end position="197"/>
    </location>
</feature>